<feature type="compositionally biased region" description="Basic residues" evidence="1">
    <location>
        <begin position="1"/>
        <end position="10"/>
    </location>
</feature>
<protein>
    <submittedName>
        <fullName evidence="2">Uncharacterized protein</fullName>
    </submittedName>
</protein>
<sequence>MRLGGRRSLRRGGPWRGAEWPRELETACCASSSSGGLRDPTASGGRPLELELKGSCSRQQASGRSSAPRGLQGDGAPAAVRMKTVNG</sequence>
<evidence type="ECO:0000313" key="2">
    <source>
        <dbReference type="EMBL" id="RLN39913.1"/>
    </source>
</evidence>
<evidence type="ECO:0000313" key="3">
    <source>
        <dbReference type="Proteomes" id="UP000275267"/>
    </source>
</evidence>
<feature type="region of interest" description="Disordered" evidence="1">
    <location>
        <begin position="1"/>
        <end position="87"/>
    </location>
</feature>
<feature type="compositionally biased region" description="Polar residues" evidence="1">
    <location>
        <begin position="56"/>
        <end position="65"/>
    </location>
</feature>
<evidence type="ECO:0000256" key="1">
    <source>
        <dbReference type="SAM" id="MobiDB-lite"/>
    </source>
</evidence>
<dbReference type="EMBL" id="PQIB02000001">
    <property type="protein sequence ID" value="RLN39913.1"/>
    <property type="molecule type" value="Genomic_DNA"/>
</dbReference>
<dbReference type="AlphaFoldDB" id="A0A3L6TI47"/>
<reference evidence="3" key="1">
    <citation type="journal article" date="2019" name="Nat. Commun.">
        <title>The genome of broomcorn millet.</title>
        <authorList>
            <person name="Zou C."/>
            <person name="Miki D."/>
            <person name="Li D."/>
            <person name="Tang Q."/>
            <person name="Xiao L."/>
            <person name="Rajput S."/>
            <person name="Deng P."/>
            <person name="Jia W."/>
            <person name="Huang R."/>
            <person name="Zhang M."/>
            <person name="Sun Y."/>
            <person name="Hu J."/>
            <person name="Fu X."/>
            <person name="Schnable P.S."/>
            <person name="Li F."/>
            <person name="Zhang H."/>
            <person name="Feng B."/>
            <person name="Zhu X."/>
            <person name="Liu R."/>
            <person name="Schnable J.C."/>
            <person name="Zhu J.-K."/>
            <person name="Zhang H."/>
        </authorList>
    </citation>
    <scope>NUCLEOTIDE SEQUENCE [LARGE SCALE GENOMIC DNA]</scope>
</reference>
<organism evidence="2 3">
    <name type="scientific">Panicum miliaceum</name>
    <name type="common">Proso millet</name>
    <name type="synonym">Broomcorn millet</name>
    <dbReference type="NCBI Taxonomy" id="4540"/>
    <lineage>
        <taxon>Eukaryota</taxon>
        <taxon>Viridiplantae</taxon>
        <taxon>Streptophyta</taxon>
        <taxon>Embryophyta</taxon>
        <taxon>Tracheophyta</taxon>
        <taxon>Spermatophyta</taxon>
        <taxon>Magnoliopsida</taxon>
        <taxon>Liliopsida</taxon>
        <taxon>Poales</taxon>
        <taxon>Poaceae</taxon>
        <taxon>PACMAD clade</taxon>
        <taxon>Panicoideae</taxon>
        <taxon>Panicodae</taxon>
        <taxon>Paniceae</taxon>
        <taxon>Panicinae</taxon>
        <taxon>Panicum</taxon>
        <taxon>Panicum sect. Panicum</taxon>
    </lineage>
</organism>
<dbReference type="Proteomes" id="UP000275267">
    <property type="component" value="Unassembled WGS sequence"/>
</dbReference>
<accession>A0A3L6TI47</accession>
<comment type="caution">
    <text evidence="2">The sequence shown here is derived from an EMBL/GenBank/DDBJ whole genome shotgun (WGS) entry which is preliminary data.</text>
</comment>
<proteinExistence type="predicted"/>
<gene>
    <name evidence="2" type="ORF">C2845_PM01G06800</name>
</gene>
<name>A0A3L6TI47_PANMI</name>
<keyword evidence="3" id="KW-1185">Reference proteome</keyword>